<dbReference type="GO" id="GO:0008745">
    <property type="term" value="F:N-acetylmuramoyl-L-alanine amidase activity"/>
    <property type="evidence" value="ECO:0007669"/>
    <property type="project" value="UniProtKB-EC"/>
</dbReference>
<dbReference type="EMBL" id="LWAE01000006">
    <property type="protein sequence ID" value="KZL90202.1"/>
    <property type="molecule type" value="Genomic_DNA"/>
</dbReference>
<dbReference type="AlphaFoldDB" id="A0A161YIK6"/>
<keyword evidence="3" id="KW-0378">Hydrolase</keyword>
<evidence type="ECO:0000313" key="4">
    <source>
        <dbReference type="Proteomes" id="UP000076603"/>
    </source>
</evidence>
<sequence length="1150" mass="120550">MSKKGTRALASATLMSLVLTSALAAGPVKAAAGEVTRTSGADRYATAAQVAKANWATGATDVVLVTGEGYADAVSASALAKQLNAPILLTTTNELSNDAKLALETLKPQNVYIVGGNAAISQSVRDGLKANYNLVELGGKNRYETNVAVANKLVELGVKADSVMLVGGEGFSDALSVAPVAAAKGQILLLGSNNTETMAPVINFVNANSSKVTVVGTTNIINEDMYKALNAVDRVNGGANRFETNMNVLNKYAADLKADKLFVANASGNGYADALVASALAGKTASPLVLVDSEGAAATTTAINYIKAKATKTTDLNVVGGEGVVSNTTVNAINSAVNGDVVETPSATVASVTATNLNQIKVVFNSEVDEDSAELVSNYKIDGTALNSGNAKASLQDDNKTLVINLYNVKQQNKSYDFEVKDGVLTADKTETVAKYGSTVTFSDITAPTVTSVSVKGNSKITVMFSEPVKVDVDASGNATSTFTSKLKINGQNISGFGLSTAAPKDVVAAVTAGTTTSTTVWADGVDLYFASKLPSGNNTLKISDGDANSVLSDAAGFVFKEATQNFNVDAVTTAPVIKEVKADADGTLWVRFDRAMDQTTATSGANYGLNGDSNSLSAGTLKEGDATVKFTGVSFATGANTLYIKNSIKDAYGNKVADDTRISFTNTKDETKPTVTKVTMIDSSTIRMTFSKDIDMTYASKTTNYTLKDSTGSDITSNIDYVKPSNGVMANDNVWDIKMKAGDSNKLTGSKYTLTIKNLVDTTTNKNVMDEYTTTLTGNDDVAPKLSSVVAKADGANHKVVLFFSEAMDTDTLSNLANYKYQNASNETNSMPSATKITVSNDNKSVTLEFPSNYYVQATSGVDNDNIVDEILVSGLKDEAGNLIDSFANSGAITPVSGASTVAYKANTYKVEDDGNDLLVKFQFDKSIDTDTLDRNQFTVAGETPDSVSVNGSDIVLRFSQDVKGVTTAAAVTAYDNNPVYTDTNLDKIEAIKAQGSAAQLVLATNTLKDLAGAAIAPTTLASTVYNYTAAPKTTSDFWYATAGSTESTVVITFDNVIDSHSGVKTDDYTFVIDGESVKADAVQIVDNTLVFKFNTADKATKFVATNKVGVALKNTAINVETLKDADGNYAKYVPSTDDTTKTRQVVIH</sequence>
<dbReference type="InterPro" id="IPR051922">
    <property type="entry name" value="Bact_Sporulation_Assoc"/>
</dbReference>
<reference evidence="3 4" key="1">
    <citation type="submission" date="2016-04" db="EMBL/GenBank/DDBJ databases">
        <title>Genome sequence of Clostridium magnum DSM 2767.</title>
        <authorList>
            <person name="Poehlein A."/>
            <person name="Uhlig R."/>
            <person name="Fischer R."/>
            <person name="Bahl H."/>
            <person name="Daniel R."/>
        </authorList>
    </citation>
    <scope>NUCLEOTIDE SEQUENCE [LARGE SCALE GENOMIC DNA]</scope>
    <source>
        <strain evidence="3 4">DSM 2767</strain>
    </source>
</reference>
<gene>
    <name evidence="3" type="primary">lytC_32</name>
    <name evidence="3" type="ORF">CLMAG_46960</name>
</gene>
<proteinExistence type="predicted"/>
<name>A0A161YIK6_9CLOT</name>
<comment type="caution">
    <text evidence="3">The sequence shown here is derived from an EMBL/GenBank/DDBJ whole genome shotgun (WGS) entry which is preliminary data.</text>
</comment>
<organism evidence="3 4">
    <name type="scientific">Clostridium magnum DSM 2767</name>
    <dbReference type="NCBI Taxonomy" id="1121326"/>
    <lineage>
        <taxon>Bacteria</taxon>
        <taxon>Bacillati</taxon>
        <taxon>Bacillota</taxon>
        <taxon>Clostridia</taxon>
        <taxon>Eubacteriales</taxon>
        <taxon>Clostridiaceae</taxon>
        <taxon>Clostridium</taxon>
    </lineage>
</organism>
<dbReference type="InterPro" id="IPR007253">
    <property type="entry name" value="Cell_wall-bd_2"/>
</dbReference>
<evidence type="ECO:0000256" key="1">
    <source>
        <dbReference type="ARBA" id="ARBA00022729"/>
    </source>
</evidence>
<feature type="signal peptide" evidence="2">
    <location>
        <begin position="1"/>
        <end position="24"/>
    </location>
</feature>
<dbReference type="PATRIC" id="fig|1121326.3.peg.4755"/>
<dbReference type="Gene3D" id="2.60.40.1220">
    <property type="match status" value="4"/>
</dbReference>
<evidence type="ECO:0000313" key="3">
    <source>
        <dbReference type="EMBL" id="KZL90202.1"/>
    </source>
</evidence>
<protein>
    <submittedName>
        <fullName evidence="3">N-acetylmuramoyl-L-alanine amidase LytC</fullName>
        <ecNumber evidence="3">3.5.1.28</ecNumber>
    </submittedName>
</protein>
<dbReference type="RefSeq" id="WP_066627766.1">
    <property type="nucleotide sequence ID" value="NZ_FQXL01000006.1"/>
</dbReference>
<keyword evidence="4" id="KW-1185">Reference proteome</keyword>
<dbReference type="OrthoDB" id="2077808at2"/>
<dbReference type="InterPro" id="IPR014755">
    <property type="entry name" value="Cu-Rt/internalin_Ig-like"/>
</dbReference>
<keyword evidence="1 2" id="KW-0732">Signal</keyword>
<accession>A0A161YIK6</accession>
<dbReference type="EC" id="3.5.1.28" evidence="3"/>
<dbReference type="Gene3D" id="3.40.50.12090">
    <property type="match status" value="1"/>
</dbReference>
<dbReference type="PANTHER" id="PTHR30032">
    <property type="entry name" value="N-ACETYLMURAMOYL-L-ALANINE AMIDASE-RELATED"/>
    <property type="match status" value="1"/>
</dbReference>
<evidence type="ECO:0000256" key="2">
    <source>
        <dbReference type="SAM" id="SignalP"/>
    </source>
</evidence>
<dbReference type="STRING" id="1121326.CLMAG_46960"/>
<dbReference type="Proteomes" id="UP000076603">
    <property type="component" value="Unassembled WGS sequence"/>
</dbReference>
<dbReference type="Pfam" id="PF04122">
    <property type="entry name" value="CW_binding_2"/>
    <property type="match status" value="3"/>
</dbReference>
<dbReference type="PANTHER" id="PTHR30032:SF8">
    <property type="entry name" value="GERMINATION-SPECIFIC N-ACETYLMURAMOYL-L-ALANINE AMIDASE"/>
    <property type="match status" value="1"/>
</dbReference>
<feature type="chain" id="PRO_5010335922" evidence="2">
    <location>
        <begin position="25"/>
        <end position="1150"/>
    </location>
</feature>